<dbReference type="OrthoDB" id="8548046at2"/>
<dbReference type="EMBL" id="SMLK01000004">
    <property type="protein sequence ID" value="TFZ00089.1"/>
    <property type="molecule type" value="Genomic_DNA"/>
</dbReference>
<sequence>MDDQDYYIPRRLNDVPRLFFWDMDVACIFLAFLMLGLLVGSTTLGFLAAGCGGYWFGKAKSGRHPAYTIHLAYWYLPMTSGMDAMPPSHIREMNG</sequence>
<dbReference type="InterPro" id="IPR009838">
    <property type="entry name" value="T4SS_TraL"/>
</dbReference>
<proteinExistence type="predicted"/>
<dbReference type="AlphaFoldDB" id="A0A4Z0BQ21"/>
<protein>
    <submittedName>
        <fullName evidence="2">Type IV conjugative transfer system protein TraL</fullName>
    </submittedName>
</protein>
<dbReference type="GO" id="GO:0019867">
    <property type="term" value="C:outer membrane"/>
    <property type="evidence" value="ECO:0007669"/>
    <property type="project" value="InterPro"/>
</dbReference>
<reference evidence="2 3" key="1">
    <citation type="submission" date="2019-03" db="EMBL/GenBank/DDBJ databases">
        <title>Ramlibacter sp. 18x22-1, whole genome shotgun sequence.</title>
        <authorList>
            <person name="Zhang X."/>
            <person name="Feng G."/>
            <person name="Zhu H."/>
        </authorList>
    </citation>
    <scope>NUCLEOTIDE SEQUENCE [LARGE SCALE GENOMIC DNA]</scope>
    <source>
        <strain evidence="2 3">18x22-1</strain>
    </source>
</reference>
<dbReference type="NCBIfam" id="TIGR02762">
    <property type="entry name" value="TraL_TIGR"/>
    <property type="match status" value="1"/>
</dbReference>
<evidence type="ECO:0000256" key="1">
    <source>
        <dbReference type="SAM" id="Phobius"/>
    </source>
</evidence>
<dbReference type="Pfam" id="PF07178">
    <property type="entry name" value="TraL"/>
    <property type="match status" value="1"/>
</dbReference>
<keyword evidence="3" id="KW-1185">Reference proteome</keyword>
<name>A0A4Z0BQ21_9BURK</name>
<evidence type="ECO:0000313" key="2">
    <source>
        <dbReference type="EMBL" id="TFZ00089.1"/>
    </source>
</evidence>
<keyword evidence="1" id="KW-1133">Transmembrane helix</keyword>
<dbReference type="RefSeq" id="WP_135250276.1">
    <property type="nucleotide sequence ID" value="NZ_SMLK01000004.1"/>
</dbReference>
<accession>A0A4Z0BQ21</accession>
<evidence type="ECO:0000313" key="3">
    <source>
        <dbReference type="Proteomes" id="UP000297839"/>
    </source>
</evidence>
<comment type="caution">
    <text evidence="2">The sequence shown here is derived from an EMBL/GenBank/DDBJ whole genome shotgun (WGS) entry which is preliminary data.</text>
</comment>
<keyword evidence="1" id="KW-0472">Membrane</keyword>
<feature type="transmembrane region" description="Helical" evidence="1">
    <location>
        <begin position="28"/>
        <end position="56"/>
    </location>
</feature>
<gene>
    <name evidence="2" type="primary">traL</name>
    <name evidence="2" type="ORF">EZ216_13340</name>
</gene>
<organism evidence="2 3">
    <name type="scientific">Ramlibacter humi</name>
    <dbReference type="NCBI Taxonomy" id="2530451"/>
    <lineage>
        <taxon>Bacteria</taxon>
        <taxon>Pseudomonadati</taxon>
        <taxon>Pseudomonadota</taxon>
        <taxon>Betaproteobacteria</taxon>
        <taxon>Burkholderiales</taxon>
        <taxon>Comamonadaceae</taxon>
        <taxon>Ramlibacter</taxon>
    </lineage>
</organism>
<dbReference type="Proteomes" id="UP000297839">
    <property type="component" value="Unassembled WGS sequence"/>
</dbReference>
<keyword evidence="1" id="KW-0812">Transmembrane</keyword>